<gene>
    <name evidence="9" type="primary">LOC106537969</name>
</gene>
<keyword evidence="3" id="KW-0677">Repeat</keyword>
<evidence type="ECO:0000313" key="8">
    <source>
        <dbReference type="Proteomes" id="UP000504617"/>
    </source>
</evidence>
<evidence type="ECO:0000256" key="3">
    <source>
        <dbReference type="ARBA" id="ARBA00022737"/>
    </source>
</evidence>
<evidence type="ECO:0000256" key="6">
    <source>
        <dbReference type="SAM" id="SignalP"/>
    </source>
</evidence>
<feature type="domain" description="Thyroglobulin type-1" evidence="7">
    <location>
        <begin position="188"/>
        <end position="255"/>
    </location>
</feature>
<feature type="domain" description="Thyroglobulin type-1" evidence="7">
    <location>
        <begin position="572"/>
        <end position="625"/>
    </location>
</feature>
<proteinExistence type="predicted"/>
<keyword evidence="6" id="KW-0732">Signal</keyword>
<reference evidence="9" key="1">
    <citation type="submission" date="2025-08" db="UniProtKB">
        <authorList>
            <consortium name="RefSeq"/>
        </authorList>
    </citation>
    <scope>IDENTIFICATION</scope>
    <source>
        <tissue evidence="9">Skeletal muscle</tissue>
    </source>
</reference>
<evidence type="ECO:0000256" key="5">
    <source>
        <dbReference type="PROSITE-ProRule" id="PRU00500"/>
    </source>
</evidence>
<dbReference type="PANTHER" id="PTHR12352">
    <property type="entry name" value="SECRETED MODULAR CALCIUM-BINDING PROTEIN"/>
    <property type="match status" value="1"/>
</dbReference>
<dbReference type="KEGG" id="tsr:106537969"/>
<name>A0A6I9XSP7_9SAUR</name>
<sequence>MNELVCLLLCIPVVSFVDYSDFEDSSLDYFDRCSSPFTRSSGSSLTLRSTTTEKSTSYQYPRAILSVDLSGESHFEGHRCCRIVLITWFSFAVTAQKHSAEGNTVFVFNEKRGAEEHVDARLQWQLNLLTHIENTQNEVTSRMDLIEKEVDVLESWLDFTGELEPPDPLARLPQLKRRIKQLISDMSLSFCQLQKQQILVSRYINSSETAYIPQCLDSGDFDPVQCDLALEECWCVDSEGMEIYGTRQKGKPRQCPGRCEIRDRRILHGVGEKTPPQCSADGEFLPVQCKFVNTTDRMVFDLIHHFNRFPKAFLTFSSFRNLFPEINGYCHCTDSLGRELEDTDKEPTCVSERLVSLSRLFYGPVGHFSHNNLFSAPQEPRKIVGSSRFCPFLFRDFLVGSTEPSSISGGNSAAQLFTYETLLGEAVGGMFPSRELAQVALQFTNNPKRFQENLFGGMFLKNLAQFNLTGALGPNSKFNLDKYFQQVGMRSGFRELAGQLLQGSSQEKFNLSQSLVDGFGRTINLEDNQNAVKFLASLLEAPEFFTFLQHVISVPESVTKDLGDVVKILLKARDCTEEDNDAFVPDCTEDGNYKEIQCKRGECWCVDLRGKEIPGSKVRGTKPRCPTTCEKQRASLQLLIRDQPAGSQMFVPSCTKEGTFLPVQCHGKNCFCVNSEGTPVPGIHTNSGDPIQSLQFYRKSLLASMDSPGEARRLAFQPYIPQCDGQGNWEAIQCYESTESQHLFDIVETKTEHRES</sequence>
<dbReference type="InterPro" id="IPR036857">
    <property type="entry name" value="Thyroglobulin_1_sf"/>
</dbReference>
<keyword evidence="4 5" id="KW-1015">Disulfide bond</keyword>
<evidence type="ECO:0000313" key="9">
    <source>
        <dbReference type="RefSeq" id="XP_013907760.1"/>
    </source>
</evidence>
<comment type="subcellular location">
    <subcellularLocation>
        <location evidence="1">Secreted</location>
    </subcellularLocation>
</comment>
<feature type="domain" description="Thyroglobulin type-1" evidence="7">
    <location>
        <begin position="626"/>
        <end position="723"/>
    </location>
</feature>
<evidence type="ECO:0000256" key="2">
    <source>
        <dbReference type="ARBA" id="ARBA00022525"/>
    </source>
</evidence>
<feature type="signal peptide" evidence="6">
    <location>
        <begin position="1"/>
        <end position="16"/>
    </location>
</feature>
<dbReference type="Pfam" id="PF00086">
    <property type="entry name" value="Thyroglobulin_1"/>
    <property type="match status" value="5"/>
</dbReference>
<feature type="disulfide bond" evidence="5">
    <location>
        <begin position="605"/>
        <end position="625"/>
    </location>
</feature>
<dbReference type="InterPro" id="IPR051950">
    <property type="entry name" value="Dev_reg/Prot_inhib"/>
</dbReference>
<dbReference type="GO" id="GO:0005615">
    <property type="term" value="C:extracellular space"/>
    <property type="evidence" value="ECO:0007669"/>
    <property type="project" value="TreeGrafter"/>
</dbReference>
<feature type="chain" id="PRO_5027050008" evidence="6">
    <location>
        <begin position="17"/>
        <end position="756"/>
    </location>
</feature>
<evidence type="ECO:0000256" key="4">
    <source>
        <dbReference type="ARBA" id="ARBA00023157"/>
    </source>
</evidence>
<keyword evidence="2" id="KW-0964">Secreted</keyword>
<organism evidence="8 9">
    <name type="scientific">Thamnophis sirtalis</name>
    <dbReference type="NCBI Taxonomy" id="35019"/>
    <lineage>
        <taxon>Eukaryota</taxon>
        <taxon>Metazoa</taxon>
        <taxon>Chordata</taxon>
        <taxon>Craniata</taxon>
        <taxon>Vertebrata</taxon>
        <taxon>Euteleostomi</taxon>
        <taxon>Lepidosauria</taxon>
        <taxon>Squamata</taxon>
        <taxon>Bifurcata</taxon>
        <taxon>Unidentata</taxon>
        <taxon>Episquamata</taxon>
        <taxon>Toxicofera</taxon>
        <taxon>Serpentes</taxon>
        <taxon>Colubroidea</taxon>
        <taxon>Colubridae</taxon>
        <taxon>Natricinae</taxon>
        <taxon>Thamnophis</taxon>
    </lineage>
</organism>
<dbReference type="PANTHER" id="PTHR12352:SF3">
    <property type="entry name" value="NIDOGEN-2"/>
    <property type="match status" value="1"/>
</dbReference>
<dbReference type="OrthoDB" id="6409105at2759"/>
<dbReference type="Proteomes" id="UP000504617">
    <property type="component" value="Unplaced"/>
</dbReference>
<dbReference type="SMART" id="SM00211">
    <property type="entry name" value="TY"/>
    <property type="match status" value="3"/>
</dbReference>
<dbReference type="PROSITE" id="PS51162">
    <property type="entry name" value="THYROGLOBULIN_1_2"/>
    <property type="match status" value="4"/>
</dbReference>
<dbReference type="PROSITE" id="PS00484">
    <property type="entry name" value="THYROGLOBULIN_1_1"/>
    <property type="match status" value="3"/>
</dbReference>
<evidence type="ECO:0000259" key="7">
    <source>
        <dbReference type="PROSITE" id="PS51162"/>
    </source>
</evidence>
<feature type="disulfide bond" evidence="5">
    <location>
        <begin position="259"/>
        <end position="278"/>
    </location>
</feature>
<dbReference type="InterPro" id="IPR000716">
    <property type="entry name" value="Thyroglobulin_1"/>
</dbReference>
<dbReference type="AlphaFoldDB" id="A0A6I9XSP7"/>
<accession>A0A6I9XSP7</accession>
<comment type="caution">
    <text evidence="5">Lacks conserved residue(s) required for the propagation of feature annotation.</text>
</comment>
<dbReference type="Gene3D" id="4.10.800.10">
    <property type="entry name" value="Thyroglobulin type-1"/>
    <property type="match status" value="5"/>
</dbReference>
<feature type="disulfide bond" evidence="5">
    <location>
        <begin position="235"/>
        <end position="255"/>
    </location>
</feature>
<dbReference type="SUPFAM" id="SSF57610">
    <property type="entry name" value="Thyroglobulin type-1 domain"/>
    <property type="match status" value="5"/>
</dbReference>
<dbReference type="FunFam" id="4.10.800.10:FF:000016">
    <property type="entry name" value="Thyroglobulin"/>
    <property type="match status" value="1"/>
</dbReference>
<protein>
    <submittedName>
        <fullName evidence="9">Thyroglobulin-like</fullName>
    </submittedName>
</protein>
<feature type="disulfide bond" evidence="5">
    <location>
        <begin position="226"/>
        <end position="233"/>
    </location>
</feature>
<evidence type="ECO:0000256" key="1">
    <source>
        <dbReference type="ARBA" id="ARBA00004613"/>
    </source>
</evidence>
<dbReference type="GeneID" id="106537969"/>
<keyword evidence="8" id="KW-1185">Reference proteome</keyword>
<dbReference type="CDD" id="cd00191">
    <property type="entry name" value="TY"/>
    <property type="match status" value="3"/>
</dbReference>
<feature type="domain" description="Thyroglobulin type-1" evidence="7">
    <location>
        <begin position="256"/>
        <end position="349"/>
    </location>
</feature>
<dbReference type="RefSeq" id="XP_013907760.1">
    <property type="nucleotide sequence ID" value="XM_014052285.1"/>
</dbReference>